<dbReference type="SUPFAM" id="SSF52096">
    <property type="entry name" value="ClpP/crotonase"/>
    <property type="match status" value="2"/>
</dbReference>
<dbReference type="InterPro" id="IPR011763">
    <property type="entry name" value="COA_CT_C"/>
</dbReference>
<comment type="caution">
    <text evidence="4">The sequence shown here is derived from an EMBL/GenBank/DDBJ whole genome shotgun (WGS) entry which is preliminary data.</text>
</comment>
<dbReference type="InterPro" id="IPR051047">
    <property type="entry name" value="AccD/PCCB"/>
</dbReference>
<name>A0ABP9KU03_9NOCA</name>
<evidence type="ECO:0000313" key="5">
    <source>
        <dbReference type="Proteomes" id="UP001500603"/>
    </source>
</evidence>
<keyword evidence="5" id="KW-1185">Reference proteome</keyword>
<reference evidence="5" key="1">
    <citation type="journal article" date="2019" name="Int. J. Syst. Evol. Microbiol.">
        <title>The Global Catalogue of Microorganisms (GCM) 10K type strain sequencing project: providing services to taxonomists for standard genome sequencing and annotation.</title>
        <authorList>
            <consortium name="The Broad Institute Genomics Platform"/>
            <consortium name="The Broad Institute Genome Sequencing Center for Infectious Disease"/>
            <person name="Wu L."/>
            <person name="Ma J."/>
        </authorList>
    </citation>
    <scope>NUCLEOTIDE SEQUENCE [LARGE SCALE GENOMIC DNA]</scope>
    <source>
        <strain evidence="5">JCM 18298</strain>
    </source>
</reference>
<dbReference type="InterPro" id="IPR029045">
    <property type="entry name" value="ClpP/crotonase-like_dom_sf"/>
</dbReference>
<feature type="domain" description="CoA carboxyltransferase C-terminal" evidence="3">
    <location>
        <begin position="262"/>
        <end position="500"/>
    </location>
</feature>
<accession>A0ABP9KU03</accession>
<dbReference type="InterPro" id="IPR011762">
    <property type="entry name" value="COA_CT_N"/>
</dbReference>
<dbReference type="PANTHER" id="PTHR43842:SF2">
    <property type="entry name" value="PROPIONYL-COA CARBOXYLASE BETA CHAIN, MITOCHONDRIAL"/>
    <property type="match status" value="1"/>
</dbReference>
<evidence type="ECO:0000259" key="2">
    <source>
        <dbReference type="PROSITE" id="PS50980"/>
    </source>
</evidence>
<evidence type="ECO:0000259" key="3">
    <source>
        <dbReference type="PROSITE" id="PS50989"/>
    </source>
</evidence>
<proteinExistence type="inferred from homology"/>
<protein>
    <submittedName>
        <fullName evidence="4">Acyl-CoA carboxylase subunit beta</fullName>
    </submittedName>
</protein>
<sequence length="517" mass="55572">MIGTQAKLEELDKILAVAAEPAGDAGIAKRQKKGIPSVRQRMSMLLDSGTFIETGALAREPGKQDALYGDGLVTGRGLIDGRPVVVIAHDQTVYGGSVGVTSARKFMRALQFAFDTACPVVTINDSGGARIQDAVGSIASFGDISRVLEKLSGYVPQVSIILGKCAAGSVYGPINTDVLIGTKESFMFVTGPEVIKAVNGEDVSAEELGGAKVQAERGTLHHVADTEEQAYEWARNYLSYFPTSCLEPSPRVNPGLEPEITDTDRELDKIIPDSDRAGYDMHEILLRIFDDGEFHEVRAAFAPNLITGFARVDGNPVGVIANQPIVLGGAIDAACSDKSTYFIRLCDAFNIPLVFVADTPGVLPGIEEERSGVIIRGGRVPRAIIEATVPIINLVVRKSYGGAYGMMAARQVGADVSFAWPTARIAVIGAESAVDLVGKRQLAAIPEEHRAAARDFMINQYNETVATPWVAAERGYIDAVIEPASTRLEIRSALRLLRDKPTVKPEFNPRKHPLYPM</sequence>
<gene>
    <name evidence="4" type="ORF">GCM10023318_48540</name>
</gene>
<dbReference type="RefSeq" id="WP_345498119.1">
    <property type="nucleotide sequence ID" value="NZ_BAABJM010000005.1"/>
</dbReference>
<dbReference type="Pfam" id="PF01039">
    <property type="entry name" value="Carboxyl_trans"/>
    <property type="match status" value="1"/>
</dbReference>
<evidence type="ECO:0000256" key="1">
    <source>
        <dbReference type="ARBA" id="ARBA00006102"/>
    </source>
</evidence>
<comment type="similarity">
    <text evidence="1">Belongs to the AccD/PCCB family.</text>
</comment>
<dbReference type="Gene3D" id="3.90.226.10">
    <property type="entry name" value="2-enoyl-CoA Hydratase, Chain A, domain 1"/>
    <property type="match status" value="2"/>
</dbReference>
<dbReference type="Proteomes" id="UP001500603">
    <property type="component" value="Unassembled WGS sequence"/>
</dbReference>
<feature type="domain" description="CoA carboxyltransferase N-terminal" evidence="2">
    <location>
        <begin position="4"/>
        <end position="253"/>
    </location>
</feature>
<dbReference type="EMBL" id="BAABJM010000005">
    <property type="protein sequence ID" value="GAA5063602.1"/>
    <property type="molecule type" value="Genomic_DNA"/>
</dbReference>
<organism evidence="4 5">
    <name type="scientific">Nocardia callitridis</name>
    <dbReference type="NCBI Taxonomy" id="648753"/>
    <lineage>
        <taxon>Bacteria</taxon>
        <taxon>Bacillati</taxon>
        <taxon>Actinomycetota</taxon>
        <taxon>Actinomycetes</taxon>
        <taxon>Mycobacteriales</taxon>
        <taxon>Nocardiaceae</taxon>
        <taxon>Nocardia</taxon>
    </lineage>
</organism>
<dbReference type="InterPro" id="IPR034733">
    <property type="entry name" value="AcCoA_carboxyl_beta"/>
</dbReference>
<dbReference type="PANTHER" id="PTHR43842">
    <property type="entry name" value="PROPIONYL-COA CARBOXYLASE BETA CHAIN"/>
    <property type="match status" value="1"/>
</dbReference>
<dbReference type="PROSITE" id="PS50980">
    <property type="entry name" value="COA_CT_NTER"/>
    <property type="match status" value="1"/>
</dbReference>
<dbReference type="PROSITE" id="PS50989">
    <property type="entry name" value="COA_CT_CTER"/>
    <property type="match status" value="1"/>
</dbReference>
<evidence type="ECO:0000313" key="4">
    <source>
        <dbReference type="EMBL" id="GAA5063602.1"/>
    </source>
</evidence>